<reference evidence="1" key="1">
    <citation type="journal article" date="2015" name="Nat. Genet.">
        <title>The pineapple genome and the evolution of CAM photosynthesis.</title>
        <authorList>
            <person name="Ming R."/>
            <person name="VanBuren R."/>
            <person name="Wai C.M."/>
            <person name="Tang H."/>
            <person name="Schatz M.C."/>
            <person name="Bowers J.E."/>
            <person name="Lyons E."/>
            <person name="Wang M.L."/>
            <person name="Chen J."/>
            <person name="Biggers E."/>
            <person name="Zhang J."/>
            <person name="Huang L."/>
            <person name="Zhang L."/>
            <person name="Miao W."/>
            <person name="Zhang J."/>
            <person name="Ye Z."/>
            <person name="Miao C."/>
            <person name="Lin Z."/>
            <person name="Wang H."/>
            <person name="Zhou H."/>
            <person name="Yim W.C."/>
            <person name="Priest H.D."/>
            <person name="Zheng C."/>
            <person name="Woodhouse M."/>
            <person name="Edger P.P."/>
            <person name="Guyot R."/>
            <person name="Guo H.B."/>
            <person name="Guo H."/>
            <person name="Zheng G."/>
            <person name="Singh R."/>
            <person name="Sharma A."/>
            <person name="Min X."/>
            <person name="Zheng Y."/>
            <person name="Lee H."/>
            <person name="Gurtowski J."/>
            <person name="Sedlazeck F.J."/>
            <person name="Harkess A."/>
            <person name="McKain M.R."/>
            <person name="Liao Z."/>
            <person name="Fang J."/>
            <person name="Liu J."/>
            <person name="Zhang X."/>
            <person name="Zhang Q."/>
            <person name="Hu W."/>
            <person name="Qin Y."/>
            <person name="Wang K."/>
            <person name="Chen L.Y."/>
            <person name="Shirley N."/>
            <person name="Lin Y.R."/>
            <person name="Liu L.Y."/>
            <person name="Hernandez A.G."/>
            <person name="Wright C.L."/>
            <person name="Bulone V."/>
            <person name="Tuskan G.A."/>
            <person name="Heath K."/>
            <person name="Zee F."/>
            <person name="Moore P.H."/>
            <person name="Sunkar R."/>
            <person name="Leebens-Mack J.H."/>
            <person name="Mockler T."/>
            <person name="Bennetzen J.L."/>
            <person name="Freeling M."/>
            <person name="Sankoff D."/>
            <person name="Paterson A.H."/>
            <person name="Zhu X."/>
            <person name="Yang X."/>
            <person name="Smith J.A."/>
            <person name="Cushman J.C."/>
            <person name="Paull R.E."/>
            <person name="Yu Q."/>
        </authorList>
    </citation>
    <scope>NUCLEOTIDE SEQUENCE [LARGE SCALE GENOMIC DNA]</scope>
    <source>
        <strain evidence="1">cv. F153</strain>
    </source>
</reference>
<name>A0A6P5HMY5_ANACO</name>
<dbReference type="Proteomes" id="UP000515123">
    <property type="component" value="Linkage group 24"/>
</dbReference>
<accession>A0A6P5HMY5</accession>
<evidence type="ECO:0000313" key="2">
    <source>
        <dbReference type="RefSeq" id="XP_020114668.1"/>
    </source>
</evidence>
<protein>
    <submittedName>
        <fullName evidence="2">Uncharacterized protein LOC109728617 isoform X1</fullName>
    </submittedName>
</protein>
<gene>
    <name evidence="2" type="primary">LOC109728617</name>
</gene>
<evidence type="ECO:0000313" key="1">
    <source>
        <dbReference type="Proteomes" id="UP000515123"/>
    </source>
</evidence>
<dbReference type="AlphaFoldDB" id="A0A6P5HMY5"/>
<dbReference type="GeneID" id="109728617"/>
<sequence length="184" mass="20480">MPVSSSYQDRSLHCSPVYCLITKGGSSLVPPAVLSISLQLKASSMSTVQLSYLTLLREVCDQLQIETPQCVVTPAAEGTYLAYIDLPVPRNESIVEIVRCWGTQSSTSAASQQDAARLTIKRIVEEFDLQLKDINYDESIFHQNLYNELSTNHAVLFARYNNLLKEYNFLKLKNAMAETDAPVG</sequence>
<organism evidence="1 2">
    <name type="scientific">Ananas comosus</name>
    <name type="common">Pineapple</name>
    <name type="synonym">Ananas ananas</name>
    <dbReference type="NCBI Taxonomy" id="4615"/>
    <lineage>
        <taxon>Eukaryota</taxon>
        <taxon>Viridiplantae</taxon>
        <taxon>Streptophyta</taxon>
        <taxon>Embryophyta</taxon>
        <taxon>Tracheophyta</taxon>
        <taxon>Spermatophyta</taxon>
        <taxon>Magnoliopsida</taxon>
        <taxon>Liliopsida</taxon>
        <taxon>Poales</taxon>
        <taxon>Bromeliaceae</taxon>
        <taxon>Bromelioideae</taxon>
        <taxon>Ananas</taxon>
    </lineage>
</organism>
<proteinExistence type="predicted"/>
<dbReference type="RefSeq" id="XP_020114668.1">
    <property type="nucleotide sequence ID" value="XM_020259079.1"/>
</dbReference>
<keyword evidence="1" id="KW-1185">Reference proteome</keyword>
<reference evidence="2" key="2">
    <citation type="submission" date="2025-08" db="UniProtKB">
        <authorList>
            <consortium name="RefSeq"/>
        </authorList>
    </citation>
    <scope>IDENTIFICATION</scope>
    <source>
        <tissue evidence="2">Leaf</tissue>
    </source>
</reference>